<name>A0A919X9A5_9BACI</name>
<dbReference type="PANTHER" id="PTHR42850">
    <property type="entry name" value="METALLOPHOSPHOESTERASE"/>
    <property type="match status" value="1"/>
</dbReference>
<keyword evidence="3" id="KW-0418">Kinase</keyword>
<dbReference type="InterPro" id="IPR050126">
    <property type="entry name" value="Ap4A_hydrolase"/>
</dbReference>
<feature type="domain" description="Polynucleotide kinase-phosphatase ligase" evidence="2">
    <location>
        <begin position="489"/>
        <end position="859"/>
    </location>
</feature>
<dbReference type="GO" id="GO:0016301">
    <property type="term" value="F:kinase activity"/>
    <property type="evidence" value="ECO:0007669"/>
    <property type="project" value="UniProtKB-KW"/>
</dbReference>
<dbReference type="Gene3D" id="3.60.21.10">
    <property type="match status" value="1"/>
</dbReference>
<feature type="domain" description="Calcineurin-like phosphoesterase" evidence="1">
    <location>
        <begin position="200"/>
        <end position="398"/>
    </location>
</feature>
<gene>
    <name evidence="3" type="ORF">J43TS3_25570</name>
</gene>
<sequence length="864" mass="100532">MNVFLPFSGIVLLIGPSNSGKTTFLKKMIDSGQIQPSEVVSSDYFRILVSDVEFLDWNHRPKDEADRIFEEYQQISAEAFSLMDTLIEKRCKLNKLTFIDATHLYTDDRKRYIALARNHHVPIVSIVFDLDLSVLLERDEMREKPRGKRRVKQQYQVFKRERSLIKKEGYLATYFIQNLQDIRLIRRNKNPLELDASNGIDVIGDIHGCYNELIQLLNKLGYERNAEDLYIHPEGRKFLSLGDIMSRGPESLKTMQFFLRHVNEGHAYMIDSNHGWKIARWLDGRNVTLNHGDELVQEEFVQYERHYGEEQTIKLKHAIKQLLFEAPSHYILAKNSVPTVVCTHAGIKDEFVGKQSYEVSDYCRFGDSEGLDNNGKPVRKDWTVHHHTSALILWGHDPRPKPIINNNTINIDQGVVFGGELTAYRYPEKEFVSVKAVMDYSKGDNNPLKEWEQKRLDPPNIAKFLNGYTVSTEHLGEVHIPKEHVIPSIDTVSHFTVPIEELIYIPPTMSPTPKPSILDNYLEHPKEAIAYYRDKGIQRMVAEKKHMGSRGILLLFKDKSAGQKYIGHETLGVIYTRTGRRFFDIGLEKEILLRINEGLLSYNYFTKFDTDYVLLDAEIMPWNLKAKELIRNQYVHVSENAILDRSIITNKLQEAVKINVELKQWLSEYDAKLENALEFKEIFQKYCWNIEGINQIQIAPFHVLAHRDKTFFDKPHTWHMEMNREFAKMVDVFVETEYMVIDDLESEEEVIKWWESMTADGHEGIVIKPEFFIAKSNGKLIQPAIKVRGRRYLHIIYGMDYLLPKNLERLKKRNVDKKQKLALKEFSLGIEGIKRFVHGESIERIHECVLGTLALESDPVDPRL</sequence>
<dbReference type="InterPro" id="IPR024028">
    <property type="entry name" value="PNKP_bac"/>
</dbReference>
<dbReference type="EMBL" id="BORP01000005">
    <property type="protein sequence ID" value="GIO27946.1"/>
    <property type="molecule type" value="Genomic_DNA"/>
</dbReference>
<dbReference type="GO" id="GO:0016791">
    <property type="term" value="F:phosphatase activity"/>
    <property type="evidence" value="ECO:0007669"/>
    <property type="project" value="TreeGrafter"/>
</dbReference>
<dbReference type="Pfam" id="PF16542">
    <property type="entry name" value="PNKP_ligase"/>
    <property type="match status" value="1"/>
</dbReference>
<keyword evidence="4" id="KW-1185">Reference proteome</keyword>
<evidence type="ECO:0000313" key="4">
    <source>
        <dbReference type="Proteomes" id="UP000676917"/>
    </source>
</evidence>
<dbReference type="Gene3D" id="3.40.50.300">
    <property type="entry name" value="P-loop containing nucleotide triphosphate hydrolases"/>
    <property type="match status" value="1"/>
</dbReference>
<comment type="caution">
    <text evidence="3">The sequence shown here is derived from an EMBL/GenBank/DDBJ whole genome shotgun (WGS) entry which is preliminary data.</text>
</comment>
<evidence type="ECO:0000313" key="3">
    <source>
        <dbReference type="EMBL" id="GIO27946.1"/>
    </source>
</evidence>
<proteinExistence type="predicted"/>
<dbReference type="InterPro" id="IPR027417">
    <property type="entry name" value="P-loop_NTPase"/>
</dbReference>
<dbReference type="NCBIfam" id="TIGR04075">
    <property type="entry name" value="bacter_Pnkp"/>
    <property type="match status" value="1"/>
</dbReference>
<dbReference type="InterPro" id="IPR041780">
    <property type="entry name" value="MPP_PrpE-like"/>
</dbReference>
<accession>A0A919X9A5</accession>
<dbReference type="SUPFAM" id="SSF56300">
    <property type="entry name" value="Metallo-dependent phosphatases"/>
    <property type="match status" value="1"/>
</dbReference>
<organism evidence="3 4">
    <name type="scientific">Ornithinibacillus bavariensis</name>
    <dbReference type="NCBI Taxonomy" id="545502"/>
    <lineage>
        <taxon>Bacteria</taxon>
        <taxon>Bacillati</taxon>
        <taxon>Bacillota</taxon>
        <taxon>Bacilli</taxon>
        <taxon>Bacillales</taxon>
        <taxon>Bacillaceae</taxon>
        <taxon>Ornithinibacillus</taxon>
    </lineage>
</organism>
<dbReference type="Gene3D" id="3.30.470.30">
    <property type="entry name" value="DNA ligase/mRNA capping enzyme"/>
    <property type="match status" value="2"/>
</dbReference>
<keyword evidence="3" id="KW-0808">Transferase</keyword>
<dbReference type="CDD" id="cd07423">
    <property type="entry name" value="MPP_Prp_like"/>
    <property type="match status" value="1"/>
</dbReference>
<dbReference type="InterPro" id="IPR029052">
    <property type="entry name" value="Metallo-depent_PP-like"/>
</dbReference>
<dbReference type="SUPFAM" id="SSF56091">
    <property type="entry name" value="DNA ligase/mRNA capping enzyme, catalytic domain"/>
    <property type="match status" value="1"/>
</dbReference>
<dbReference type="PRINTS" id="PR00114">
    <property type="entry name" value="STPHPHTASE"/>
</dbReference>
<dbReference type="AlphaFoldDB" id="A0A919X9A5"/>
<dbReference type="RefSeq" id="WP_212921419.1">
    <property type="nucleotide sequence ID" value="NZ_BORP01000005.1"/>
</dbReference>
<dbReference type="InterPro" id="IPR006186">
    <property type="entry name" value="Ser/Thr-sp_prot-phosphatase"/>
</dbReference>
<protein>
    <submittedName>
        <fullName evidence="3">Polynucleotide kinase-phosphatase</fullName>
    </submittedName>
</protein>
<dbReference type="Pfam" id="PF00149">
    <property type="entry name" value="Metallophos"/>
    <property type="match status" value="1"/>
</dbReference>
<dbReference type="SUPFAM" id="SSF52540">
    <property type="entry name" value="P-loop containing nucleoside triphosphate hydrolases"/>
    <property type="match status" value="1"/>
</dbReference>
<reference evidence="3" key="1">
    <citation type="submission" date="2021-03" db="EMBL/GenBank/DDBJ databases">
        <title>Antimicrobial resistance genes in bacteria isolated from Japanese honey, and their potential for conferring macrolide and lincosamide resistance in the American foulbrood pathogen Paenibacillus larvae.</title>
        <authorList>
            <person name="Okamoto M."/>
            <person name="Kumagai M."/>
            <person name="Kanamori H."/>
            <person name="Takamatsu D."/>
        </authorList>
    </citation>
    <scope>NUCLEOTIDE SEQUENCE</scope>
    <source>
        <strain evidence="3">J43TS3</strain>
    </source>
</reference>
<evidence type="ECO:0000259" key="2">
    <source>
        <dbReference type="Pfam" id="PF16542"/>
    </source>
</evidence>
<dbReference type="InterPro" id="IPR004843">
    <property type="entry name" value="Calcineurin-like_PHP"/>
</dbReference>
<evidence type="ECO:0000259" key="1">
    <source>
        <dbReference type="Pfam" id="PF00149"/>
    </source>
</evidence>
<dbReference type="PANTHER" id="PTHR42850:SF7">
    <property type="entry name" value="BIS(5'-NUCLEOSYL)-TETRAPHOSPHATASE PRPE [ASYMMETRICAL]"/>
    <property type="match status" value="1"/>
</dbReference>
<dbReference type="GO" id="GO:0005737">
    <property type="term" value="C:cytoplasm"/>
    <property type="evidence" value="ECO:0007669"/>
    <property type="project" value="TreeGrafter"/>
</dbReference>
<dbReference type="Pfam" id="PF13671">
    <property type="entry name" value="AAA_33"/>
    <property type="match status" value="1"/>
</dbReference>
<dbReference type="InterPro" id="IPR032380">
    <property type="entry name" value="PNKP_ligase_dom"/>
</dbReference>
<dbReference type="Proteomes" id="UP000676917">
    <property type="component" value="Unassembled WGS sequence"/>
</dbReference>